<dbReference type="EMBL" id="CAJRGZ010000016">
    <property type="protein sequence ID" value="CAG5154435.1"/>
    <property type="molecule type" value="Genomic_DNA"/>
</dbReference>
<keyword evidence="2" id="KW-1185">Reference proteome</keyword>
<comment type="caution">
    <text evidence="1">The sequence shown here is derived from an EMBL/GenBank/DDBJ whole genome shotgun (WGS) entry which is preliminary data.</text>
</comment>
<evidence type="ECO:0000313" key="2">
    <source>
        <dbReference type="Proteomes" id="UP000676310"/>
    </source>
</evidence>
<dbReference type="GeneID" id="67015183"/>
<dbReference type="AlphaFoldDB" id="A0A8J2I054"/>
<organism evidence="1 2">
    <name type="scientific">Alternaria atra</name>
    <dbReference type="NCBI Taxonomy" id="119953"/>
    <lineage>
        <taxon>Eukaryota</taxon>
        <taxon>Fungi</taxon>
        <taxon>Dikarya</taxon>
        <taxon>Ascomycota</taxon>
        <taxon>Pezizomycotina</taxon>
        <taxon>Dothideomycetes</taxon>
        <taxon>Pleosporomycetidae</taxon>
        <taxon>Pleosporales</taxon>
        <taxon>Pleosporineae</taxon>
        <taxon>Pleosporaceae</taxon>
        <taxon>Alternaria</taxon>
        <taxon>Alternaria sect. Ulocladioides</taxon>
    </lineage>
</organism>
<dbReference type="Proteomes" id="UP000676310">
    <property type="component" value="Unassembled WGS sequence"/>
</dbReference>
<dbReference type="RefSeq" id="XP_043167151.1">
    <property type="nucleotide sequence ID" value="XM_043311216.1"/>
</dbReference>
<reference evidence="1" key="1">
    <citation type="submission" date="2021-05" db="EMBL/GenBank/DDBJ databases">
        <authorList>
            <person name="Stam R."/>
        </authorList>
    </citation>
    <scope>NUCLEOTIDE SEQUENCE</scope>
    <source>
        <strain evidence="1">CS162</strain>
    </source>
</reference>
<dbReference type="OrthoDB" id="5343383at2759"/>
<proteinExistence type="predicted"/>
<sequence length="269" mass="30840">MPELNEVRYTESASVGAIKKFFQFLTKMYLDEASVEWPPEGGWPMITEGAFGSLGKSDIVISLLRQIPYLRHLDLPEWERPQGAPGANFCNWTKYTKGNESVDPAKEYGLTMLTEGSVSFATTPFIIGLMEGGRDSPLVVLDTKYGIAYWPECPDEIRHETSQEQVQDDCDAWASQEEANWRCDAPAWTIPDFFAMLREQFEQLRFIPVNSRQVIDSYSGYSDDGEMESMLQRIYQEHGWPDLEHYKKEECIQAVEQALAEQYPDFELS</sequence>
<name>A0A8J2I054_9PLEO</name>
<evidence type="ECO:0000313" key="1">
    <source>
        <dbReference type="EMBL" id="CAG5154435.1"/>
    </source>
</evidence>
<gene>
    <name evidence="1" type="ORF">ALTATR162_LOCUS3608</name>
</gene>
<protein>
    <submittedName>
        <fullName evidence="1">Uncharacterized protein</fullName>
    </submittedName>
</protein>
<accession>A0A8J2I054</accession>